<dbReference type="EC" id="2.7.13.3" evidence="5"/>
<keyword evidence="7" id="KW-0808">Transferase</keyword>
<evidence type="ECO:0000256" key="3">
    <source>
        <dbReference type="ARBA" id="ARBA00001946"/>
    </source>
</evidence>
<dbReference type="CDD" id="cd06225">
    <property type="entry name" value="HAMP"/>
    <property type="match status" value="1"/>
</dbReference>
<dbReference type="RefSeq" id="WP_156611732.1">
    <property type="nucleotide sequence ID" value="NZ_WPCU01000010.1"/>
</dbReference>
<dbReference type="PANTHER" id="PTHR44936:SF9">
    <property type="entry name" value="SENSOR PROTEIN CREC"/>
    <property type="match status" value="1"/>
</dbReference>
<evidence type="ECO:0000256" key="12">
    <source>
        <dbReference type="ARBA" id="ARBA00022840"/>
    </source>
</evidence>
<feature type="domain" description="HAMP" evidence="23">
    <location>
        <begin position="176"/>
        <end position="228"/>
    </location>
</feature>
<keyword evidence="17" id="KW-0346">Stress response</keyword>
<dbReference type="SUPFAM" id="SSF55874">
    <property type="entry name" value="ATPase domain of HSP90 chaperone/DNA topoisomerase II/histidine kinase"/>
    <property type="match status" value="1"/>
</dbReference>
<dbReference type="GO" id="GO:0004721">
    <property type="term" value="F:phosphoprotein phosphatase activity"/>
    <property type="evidence" value="ECO:0007669"/>
    <property type="project" value="UniProtKB-KW"/>
</dbReference>
<evidence type="ECO:0000256" key="8">
    <source>
        <dbReference type="ARBA" id="ARBA00022692"/>
    </source>
</evidence>
<dbReference type="InterPro" id="IPR005467">
    <property type="entry name" value="His_kinase_dom"/>
</dbReference>
<evidence type="ECO:0000256" key="2">
    <source>
        <dbReference type="ARBA" id="ARBA00001936"/>
    </source>
</evidence>
<keyword evidence="14" id="KW-0904">Protein phosphatase</keyword>
<protein>
    <recommendedName>
        <fullName evidence="19">Signal transduction histidine-protein kinase/phosphatase MprB</fullName>
        <ecNumber evidence="5">2.7.13.3</ecNumber>
    </recommendedName>
    <alternativeName>
        <fullName evidence="20">Mycobacterial persistence regulator B</fullName>
    </alternativeName>
</protein>
<feature type="transmembrane region" description="Helical" evidence="21">
    <location>
        <begin position="6"/>
        <end position="28"/>
    </location>
</feature>
<accession>A0A6A9V1N0</accession>
<sequence>MRRSLVLLSAATTTSVVVALLLALGVGLRERGEEQVMVRVSVEAQNLVTVLGDDTDPAGRSRSLSASEESVGGVQALVVAPDDAVVLGSAALASGSTPSSSAVQAARERGQTVVLEADGGRLLAAPFYTGAGTEVLQVTVPDERLHRGLLRAYLVLGLLGVTLVGLATLAFARLGGWFLAPVRELAVVSRALAGGDLDRRAVPGGPRELVDVAEGLNALAERIRELLAAERERAAEVAHRLRTPLTAVQLGVEGVGDEQERQRLSTLLANLAHEVDAVITTSRDPGSGSSRVVDAREVVAERVEFWTALAHEEGRQVQLTLPHTSVWVPLAERDLADVLDVLLDNVLSHTPEGTGLHVALSRAVAEDDLVRLTVADEGPGIPSPEVALERGVSGGGSTGLGLSIVHRVVVGAGGEVEVGSRPGGGAMIRLRLPPARPEV</sequence>
<feature type="domain" description="Histidine kinase" evidence="22">
    <location>
        <begin position="236"/>
        <end position="436"/>
    </location>
</feature>
<dbReference type="Pfam" id="PF02518">
    <property type="entry name" value="HATPase_c"/>
    <property type="match status" value="1"/>
</dbReference>
<evidence type="ECO:0000256" key="7">
    <source>
        <dbReference type="ARBA" id="ARBA00022679"/>
    </source>
</evidence>
<keyword evidence="18" id="KW-0464">Manganese</keyword>
<dbReference type="InterPro" id="IPR003660">
    <property type="entry name" value="HAMP_dom"/>
</dbReference>
<dbReference type="PANTHER" id="PTHR44936">
    <property type="entry name" value="SENSOR PROTEIN CREC"/>
    <property type="match status" value="1"/>
</dbReference>
<dbReference type="PROSITE" id="PS50109">
    <property type="entry name" value="HIS_KIN"/>
    <property type="match status" value="1"/>
</dbReference>
<keyword evidence="10" id="KW-0418">Kinase</keyword>
<keyword evidence="12" id="KW-0067">ATP-binding</keyword>
<dbReference type="InterPro" id="IPR036890">
    <property type="entry name" value="HATPase_C_sf"/>
</dbReference>
<keyword evidence="9" id="KW-0547">Nucleotide-binding</keyword>
<dbReference type="Gene3D" id="1.10.287.130">
    <property type="match status" value="1"/>
</dbReference>
<dbReference type="Gene3D" id="3.30.565.10">
    <property type="entry name" value="Histidine kinase-like ATPase, C-terminal domain"/>
    <property type="match status" value="1"/>
</dbReference>
<reference evidence="24 25" key="1">
    <citation type="submission" date="2019-12" db="EMBL/GenBank/DDBJ databases">
        <title>Auraticoccus cholistani sp. nov., an actinomycete isolated from soil of Cholistan desert.</title>
        <authorList>
            <person name="Cheema M.T."/>
        </authorList>
    </citation>
    <scope>NUCLEOTIDE SEQUENCE [LARGE SCALE GENOMIC DNA]</scope>
    <source>
        <strain evidence="24 25">F435</strain>
    </source>
</reference>
<evidence type="ECO:0000259" key="22">
    <source>
        <dbReference type="PROSITE" id="PS50109"/>
    </source>
</evidence>
<keyword evidence="15 21" id="KW-1133">Transmembrane helix</keyword>
<dbReference type="Pfam" id="PF00672">
    <property type="entry name" value="HAMP"/>
    <property type="match status" value="1"/>
</dbReference>
<evidence type="ECO:0000256" key="10">
    <source>
        <dbReference type="ARBA" id="ARBA00022777"/>
    </source>
</evidence>
<dbReference type="EMBL" id="WPCU01000010">
    <property type="protein sequence ID" value="MVA77501.1"/>
    <property type="molecule type" value="Genomic_DNA"/>
</dbReference>
<evidence type="ECO:0000256" key="5">
    <source>
        <dbReference type="ARBA" id="ARBA00012438"/>
    </source>
</evidence>
<comment type="caution">
    <text evidence="24">The sequence shown here is derived from an EMBL/GenBank/DDBJ whole genome shotgun (WGS) entry which is preliminary data.</text>
</comment>
<dbReference type="GO" id="GO:0000155">
    <property type="term" value="F:phosphorelay sensor kinase activity"/>
    <property type="evidence" value="ECO:0007669"/>
    <property type="project" value="InterPro"/>
</dbReference>
<dbReference type="GO" id="GO:0005524">
    <property type="term" value="F:ATP binding"/>
    <property type="evidence" value="ECO:0007669"/>
    <property type="project" value="UniProtKB-KW"/>
</dbReference>
<keyword evidence="11" id="KW-0378">Hydrolase</keyword>
<dbReference type="Proteomes" id="UP000435304">
    <property type="component" value="Unassembled WGS sequence"/>
</dbReference>
<keyword evidence="16" id="KW-0902">Two-component regulatory system</keyword>
<dbReference type="InterPro" id="IPR004358">
    <property type="entry name" value="Sig_transdc_His_kin-like_C"/>
</dbReference>
<evidence type="ECO:0000313" key="24">
    <source>
        <dbReference type="EMBL" id="MVA77501.1"/>
    </source>
</evidence>
<evidence type="ECO:0000256" key="18">
    <source>
        <dbReference type="ARBA" id="ARBA00023211"/>
    </source>
</evidence>
<evidence type="ECO:0000256" key="1">
    <source>
        <dbReference type="ARBA" id="ARBA00000085"/>
    </source>
</evidence>
<comment type="subcellular location">
    <subcellularLocation>
        <location evidence="4">Cell membrane</location>
    </subcellularLocation>
</comment>
<comment type="cofactor">
    <cofactor evidence="2">
        <name>Mn(2+)</name>
        <dbReference type="ChEBI" id="CHEBI:29035"/>
    </cofactor>
</comment>
<feature type="transmembrane region" description="Helical" evidence="21">
    <location>
        <begin position="153"/>
        <end position="180"/>
    </location>
</feature>
<evidence type="ECO:0000256" key="16">
    <source>
        <dbReference type="ARBA" id="ARBA00023012"/>
    </source>
</evidence>
<evidence type="ECO:0000256" key="15">
    <source>
        <dbReference type="ARBA" id="ARBA00022989"/>
    </source>
</evidence>
<dbReference type="GO" id="GO:0005886">
    <property type="term" value="C:plasma membrane"/>
    <property type="evidence" value="ECO:0007669"/>
    <property type="project" value="UniProtKB-SubCell"/>
</dbReference>
<keyword evidence="25" id="KW-1185">Reference proteome</keyword>
<evidence type="ECO:0000256" key="14">
    <source>
        <dbReference type="ARBA" id="ARBA00022912"/>
    </source>
</evidence>
<evidence type="ECO:0000256" key="4">
    <source>
        <dbReference type="ARBA" id="ARBA00004236"/>
    </source>
</evidence>
<evidence type="ECO:0000256" key="19">
    <source>
        <dbReference type="ARBA" id="ARBA00040454"/>
    </source>
</evidence>
<evidence type="ECO:0000259" key="23">
    <source>
        <dbReference type="PROSITE" id="PS50885"/>
    </source>
</evidence>
<comment type="catalytic activity">
    <reaction evidence="1">
        <text>ATP + protein L-histidine = ADP + protein N-phospho-L-histidine.</text>
        <dbReference type="EC" id="2.7.13.3"/>
    </reaction>
</comment>
<evidence type="ECO:0000256" key="9">
    <source>
        <dbReference type="ARBA" id="ARBA00022741"/>
    </source>
</evidence>
<comment type="cofactor">
    <cofactor evidence="3">
        <name>Mg(2+)</name>
        <dbReference type="ChEBI" id="CHEBI:18420"/>
    </cofactor>
</comment>
<dbReference type="PRINTS" id="PR00344">
    <property type="entry name" value="BCTRLSENSOR"/>
</dbReference>
<dbReference type="InterPro" id="IPR050980">
    <property type="entry name" value="2C_sensor_his_kinase"/>
</dbReference>
<proteinExistence type="predicted"/>
<evidence type="ECO:0000256" key="13">
    <source>
        <dbReference type="ARBA" id="ARBA00022842"/>
    </source>
</evidence>
<dbReference type="AlphaFoldDB" id="A0A6A9V1N0"/>
<dbReference type="PROSITE" id="PS50885">
    <property type="entry name" value="HAMP"/>
    <property type="match status" value="1"/>
</dbReference>
<dbReference type="SUPFAM" id="SSF47384">
    <property type="entry name" value="Homodimeric domain of signal transducing histidine kinase"/>
    <property type="match status" value="1"/>
</dbReference>
<dbReference type="InterPro" id="IPR036097">
    <property type="entry name" value="HisK_dim/P_sf"/>
</dbReference>
<evidence type="ECO:0000256" key="21">
    <source>
        <dbReference type="SAM" id="Phobius"/>
    </source>
</evidence>
<evidence type="ECO:0000313" key="25">
    <source>
        <dbReference type="Proteomes" id="UP000435304"/>
    </source>
</evidence>
<organism evidence="24 25">
    <name type="scientific">Auraticoccus cholistanensis</name>
    <dbReference type="NCBI Taxonomy" id="2656650"/>
    <lineage>
        <taxon>Bacteria</taxon>
        <taxon>Bacillati</taxon>
        <taxon>Actinomycetota</taxon>
        <taxon>Actinomycetes</taxon>
        <taxon>Propionibacteriales</taxon>
        <taxon>Propionibacteriaceae</taxon>
        <taxon>Auraticoccus</taxon>
    </lineage>
</organism>
<evidence type="ECO:0000256" key="17">
    <source>
        <dbReference type="ARBA" id="ARBA00023016"/>
    </source>
</evidence>
<evidence type="ECO:0000256" key="20">
    <source>
        <dbReference type="ARBA" id="ARBA00041776"/>
    </source>
</evidence>
<dbReference type="SMART" id="SM00387">
    <property type="entry name" value="HATPase_c"/>
    <property type="match status" value="1"/>
</dbReference>
<keyword evidence="6" id="KW-0597">Phosphoprotein</keyword>
<keyword evidence="13" id="KW-0460">Magnesium</keyword>
<gene>
    <name evidence="24" type="ORF">GC722_15965</name>
</gene>
<dbReference type="SMART" id="SM00304">
    <property type="entry name" value="HAMP"/>
    <property type="match status" value="1"/>
</dbReference>
<dbReference type="InterPro" id="IPR003594">
    <property type="entry name" value="HATPase_dom"/>
</dbReference>
<name>A0A6A9V1N0_9ACTN</name>
<evidence type="ECO:0000256" key="6">
    <source>
        <dbReference type="ARBA" id="ARBA00022553"/>
    </source>
</evidence>
<keyword evidence="21" id="KW-0472">Membrane</keyword>
<keyword evidence="8 21" id="KW-0812">Transmembrane</keyword>
<evidence type="ECO:0000256" key="11">
    <source>
        <dbReference type="ARBA" id="ARBA00022801"/>
    </source>
</evidence>